<dbReference type="PANTHER" id="PTHR19288:SF90">
    <property type="entry name" value="OS08G0542600 PROTEIN"/>
    <property type="match status" value="1"/>
</dbReference>
<proteinExistence type="predicted"/>
<dbReference type="OrthoDB" id="9791073at2"/>
<dbReference type="NCBIfam" id="TIGR01459">
    <property type="entry name" value="HAD-SF-IIA-hyp4"/>
    <property type="match status" value="1"/>
</dbReference>
<dbReference type="GO" id="GO:0005737">
    <property type="term" value="C:cytoplasm"/>
    <property type="evidence" value="ECO:0007669"/>
    <property type="project" value="TreeGrafter"/>
</dbReference>
<dbReference type="Pfam" id="PF13344">
    <property type="entry name" value="Hydrolase_6"/>
    <property type="match status" value="1"/>
</dbReference>
<dbReference type="SUPFAM" id="SSF56784">
    <property type="entry name" value="HAD-like"/>
    <property type="match status" value="1"/>
</dbReference>
<evidence type="ECO:0000313" key="2">
    <source>
        <dbReference type="Proteomes" id="UP000219331"/>
    </source>
</evidence>
<dbReference type="NCBIfam" id="TIGR01460">
    <property type="entry name" value="HAD-SF-IIA"/>
    <property type="match status" value="1"/>
</dbReference>
<dbReference type="STRING" id="538381.GCA_001696535_02565"/>
<dbReference type="InterPro" id="IPR023214">
    <property type="entry name" value="HAD_sf"/>
</dbReference>
<dbReference type="CDD" id="cd07525">
    <property type="entry name" value="HAD_like"/>
    <property type="match status" value="1"/>
</dbReference>
<dbReference type="GO" id="GO:0016791">
    <property type="term" value="F:phosphatase activity"/>
    <property type="evidence" value="ECO:0007669"/>
    <property type="project" value="TreeGrafter"/>
</dbReference>
<keyword evidence="2" id="KW-1185">Reference proteome</keyword>
<gene>
    <name evidence="1" type="ORF">SAMN05421512_10636</name>
</gene>
<dbReference type="InterPro" id="IPR006357">
    <property type="entry name" value="HAD-SF_hydro_IIA"/>
</dbReference>
<dbReference type="AlphaFoldDB" id="A0A285STA1"/>
<dbReference type="EMBL" id="OBML01000006">
    <property type="protein sequence ID" value="SOC09422.1"/>
    <property type="molecule type" value="Genomic_DNA"/>
</dbReference>
<dbReference type="InterPro" id="IPR006356">
    <property type="entry name" value="HAD-SF_hydro_IIA_hyp3"/>
</dbReference>
<protein>
    <submittedName>
        <fullName evidence="1">HAD-superfamily class IIA hydrolase, TIGR01459</fullName>
    </submittedName>
</protein>
<sequence length="290" mass="31056">MTQPAPLLVPGLSALAPSYRAVLCDVWGVLHNGVTAFPEACEALARFRRDAGGIAVLITNAPRPTGSVLKQLEGLGVPLDVFDDVVTSGDVTRGLLAATREQPAFHIGPARDLTLFEGLDIRLVGEDEAEQVVCTGFHDDENETPEDYRPLLERLAARGLPFLCANPDIVVERGNRLVWCAGAIARLYEDIGGTVTILGKPHTPIYEEAMARVAKIAGEQVAREQILAIGDGLPTDIRGAVANEIDVLFITGGIHGADFGPVEAPDEALVRRRLAEEGLTARAAVPHLRW</sequence>
<dbReference type="Pfam" id="PF13242">
    <property type="entry name" value="Hydrolase_like"/>
    <property type="match status" value="1"/>
</dbReference>
<reference evidence="1 2" key="1">
    <citation type="submission" date="2017-08" db="EMBL/GenBank/DDBJ databases">
        <authorList>
            <person name="de Groot N.N."/>
        </authorList>
    </citation>
    <scope>NUCLEOTIDE SEQUENCE [LARGE SCALE GENOMIC DNA]</scope>
    <source>
        <strain evidence="1 2">USBA 352</strain>
    </source>
</reference>
<dbReference type="Proteomes" id="UP000219331">
    <property type="component" value="Unassembled WGS sequence"/>
</dbReference>
<name>A0A285STA1_9HYPH</name>
<dbReference type="RefSeq" id="WP_097175035.1">
    <property type="nucleotide sequence ID" value="NZ_OBML01000006.1"/>
</dbReference>
<dbReference type="PANTHER" id="PTHR19288">
    <property type="entry name" value="4-NITROPHENYLPHOSPHATASE-RELATED"/>
    <property type="match status" value="1"/>
</dbReference>
<organism evidence="1 2">
    <name type="scientific">Stappia indica</name>
    <dbReference type="NCBI Taxonomy" id="538381"/>
    <lineage>
        <taxon>Bacteria</taxon>
        <taxon>Pseudomonadati</taxon>
        <taxon>Pseudomonadota</taxon>
        <taxon>Alphaproteobacteria</taxon>
        <taxon>Hyphomicrobiales</taxon>
        <taxon>Stappiaceae</taxon>
        <taxon>Stappia</taxon>
    </lineage>
</organism>
<accession>A0A285STA1</accession>
<dbReference type="Gene3D" id="3.40.50.1000">
    <property type="entry name" value="HAD superfamily/HAD-like"/>
    <property type="match status" value="2"/>
</dbReference>
<keyword evidence="1" id="KW-0378">Hydrolase</keyword>
<dbReference type="InterPro" id="IPR036412">
    <property type="entry name" value="HAD-like_sf"/>
</dbReference>
<evidence type="ECO:0000313" key="1">
    <source>
        <dbReference type="EMBL" id="SOC09422.1"/>
    </source>
</evidence>